<reference evidence="3 4" key="1">
    <citation type="submission" date="2019-02" db="EMBL/GenBank/DDBJ databases">
        <title>Deep-cultivation of Planctomycetes and their phenomic and genomic characterization uncovers novel biology.</title>
        <authorList>
            <person name="Wiegand S."/>
            <person name="Jogler M."/>
            <person name="Boedeker C."/>
            <person name="Pinto D."/>
            <person name="Vollmers J."/>
            <person name="Rivas-Marin E."/>
            <person name="Kohn T."/>
            <person name="Peeters S.H."/>
            <person name="Heuer A."/>
            <person name="Rast P."/>
            <person name="Oberbeckmann S."/>
            <person name="Bunk B."/>
            <person name="Jeske O."/>
            <person name="Meyerdierks A."/>
            <person name="Storesund J.E."/>
            <person name="Kallscheuer N."/>
            <person name="Luecker S."/>
            <person name="Lage O.M."/>
            <person name="Pohl T."/>
            <person name="Merkel B.J."/>
            <person name="Hornburger P."/>
            <person name="Mueller R.-W."/>
            <person name="Bruemmer F."/>
            <person name="Labrenz M."/>
            <person name="Spormann A.M."/>
            <person name="Op den Camp H."/>
            <person name="Overmann J."/>
            <person name="Amann R."/>
            <person name="Jetten M.S.M."/>
            <person name="Mascher T."/>
            <person name="Medema M.H."/>
            <person name="Devos D.P."/>
            <person name="Kaster A.-K."/>
            <person name="Ovreas L."/>
            <person name="Rohde M."/>
            <person name="Galperin M.Y."/>
            <person name="Jogler C."/>
        </authorList>
    </citation>
    <scope>NUCLEOTIDE SEQUENCE [LARGE SCALE GENOMIC DNA]</scope>
    <source>
        <strain evidence="3 4">Pla175</strain>
    </source>
</reference>
<evidence type="ECO:0000313" key="3">
    <source>
        <dbReference type="EMBL" id="QDU88137.1"/>
    </source>
</evidence>
<dbReference type="Proteomes" id="UP000317429">
    <property type="component" value="Chromosome"/>
</dbReference>
<sequence>MPGRLQGPHAVGPPRLRIDVFRELGFGEPGILSIDRSEMHTNLTIGAGRPGRRTDRRRGAAVTEFAIVAPVFFLVILGMIEFGRMAMVQQVITNAAREGARIAVLDGATKNKVTQRVADYLVSAGVNSATVGVTPDPPDSAKYGESVSVSVSIPFAEVSWLPTPRFIGGHVLRAESVMRRETVE</sequence>
<evidence type="ECO:0000259" key="2">
    <source>
        <dbReference type="Pfam" id="PF07811"/>
    </source>
</evidence>
<evidence type="ECO:0000313" key="4">
    <source>
        <dbReference type="Proteomes" id="UP000317429"/>
    </source>
</evidence>
<feature type="domain" description="TadE-like" evidence="2">
    <location>
        <begin position="59"/>
        <end position="101"/>
    </location>
</feature>
<keyword evidence="1" id="KW-1133">Transmembrane helix</keyword>
<keyword evidence="4" id="KW-1185">Reference proteome</keyword>
<dbReference type="InterPro" id="IPR012495">
    <property type="entry name" value="TadE-like_dom"/>
</dbReference>
<protein>
    <submittedName>
        <fullName evidence="3">TadE-like protein</fullName>
    </submittedName>
</protein>
<dbReference type="KEGG" id="pnd:Pla175_15080"/>
<feature type="transmembrane region" description="Helical" evidence="1">
    <location>
        <begin position="59"/>
        <end position="80"/>
    </location>
</feature>
<proteinExistence type="predicted"/>
<accession>A0A518D9G8</accession>
<dbReference type="AlphaFoldDB" id="A0A518D9G8"/>
<name>A0A518D9G8_9BACT</name>
<keyword evidence="1" id="KW-0472">Membrane</keyword>
<evidence type="ECO:0000256" key="1">
    <source>
        <dbReference type="SAM" id="Phobius"/>
    </source>
</evidence>
<organism evidence="3 4">
    <name type="scientific">Pirellulimonas nuda</name>
    <dbReference type="NCBI Taxonomy" id="2528009"/>
    <lineage>
        <taxon>Bacteria</taxon>
        <taxon>Pseudomonadati</taxon>
        <taxon>Planctomycetota</taxon>
        <taxon>Planctomycetia</taxon>
        <taxon>Pirellulales</taxon>
        <taxon>Lacipirellulaceae</taxon>
        <taxon>Pirellulimonas</taxon>
    </lineage>
</organism>
<dbReference type="EMBL" id="CP036291">
    <property type="protein sequence ID" value="QDU88137.1"/>
    <property type="molecule type" value="Genomic_DNA"/>
</dbReference>
<keyword evidence="1" id="KW-0812">Transmembrane</keyword>
<dbReference type="Pfam" id="PF07811">
    <property type="entry name" value="TadE"/>
    <property type="match status" value="1"/>
</dbReference>
<gene>
    <name evidence="3" type="ORF">Pla175_15080</name>
</gene>